<dbReference type="RefSeq" id="WP_289215157.1">
    <property type="nucleotide sequence ID" value="NZ_JAPVRC010000002.1"/>
</dbReference>
<feature type="transmembrane region" description="Helical" evidence="1">
    <location>
        <begin position="168"/>
        <end position="187"/>
    </location>
</feature>
<accession>A0ABW2K7N0</accession>
<feature type="transmembrane region" description="Helical" evidence="1">
    <location>
        <begin position="335"/>
        <end position="354"/>
    </location>
</feature>
<dbReference type="PIRSF" id="PIRSF019466">
    <property type="entry name" value="EutH"/>
    <property type="match status" value="1"/>
</dbReference>
<dbReference type="InterPro" id="IPR007441">
    <property type="entry name" value="EutH"/>
</dbReference>
<dbReference type="EMBL" id="JBHTBY010000017">
    <property type="protein sequence ID" value="MFC7322796.1"/>
    <property type="molecule type" value="Genomic_DNA"/>
</dbReference>
<keyword evidence="1" id="KW-0472">Membrane</keyword>
<dbReference type="NCBIfam" id="NF011667">
    <property type="entry name" value="PRK15086.1-3"/>
    <property type="match status" value="1"/>
</dbReference>
<keyword evidence="3" id="KW-1185">Reference proteome</keyword>
<proteinExistence type="predicted"/>
<sequence length="363" mass="38312">MWVNDAILLLMAAFMVIGAVDYTLLQNRLGLGEKFHEAFLMMGPLALAMVGIISLAPVISKGLSPIVTPFFEWFGADPSMFASMVLAIDMGAYPLSEALAESEGAATFSWAFLGTMMGPTLVFTIPVALTIIQKQDQTYFARGILIGLTTVPAGCLVGGALAGYELFWMVRNLIPSVILSIGIGIGLWKFTKGTIFIFSKFGKGIELIIMAGLAAIIIETLTGFIVIPGMAPLNEGISIVGRITITLAGAYPLVAFINKKGQKLWQTASSRLGIASESIAGIIASLAHHLPMFAVMKNMDPRGKVMNAAFAVSGAFAFGSHIGFVAGIEKEIVGAVMAGKLTAGLLAVGLAWFVTSPNVIDDE</sequence>
<keyword evidence="1" id="KW-1133">Transmembrane helix</keyword>
<organism evidence="2 3">
    <name type="scientific">Halobacillus campisalis</name>
    <dbReference type="NCBI Taxonomy" id="435909"/>
    <lineage>
        <taxon>Bacteria</taxon>
        <taxon>Bacillati</taxon>
        <taxon>Bacillota</taxon>
        <taxon>Bacilli</taxon>
        <taxon>Bacillales</taxon>
        <taxon>Bacillaceae</taxon>
        <taxon>Halobacillus</taxon>
    </lineage>
</organism>
<protein>
    <submittedName>
        <fullName evidence="2">Ethanolamine utilization protein EutH</fullName>
    </submittedName>
</protein>
<feature type="transmembrane region" description="Helical" evidence="1">
    <location>
        <begin position="278"/>
        <end position="296"/>
    </location>
</feature>
<dbReference type="Pfam" id="PF04346">
    <property type="entry name" value="EutH"/>
    <property type="match status" value="1"/>
</dbReference>
<feature type="transmembrane region" description="Helical" evidence="1">
    <location>
        <begin position="139"/>
        <end position="162"/>
    </location>
</feature>
<evidence type="ECO:0000313" key="3">
    <source>
        <dbReference type="Proteomes" id="UP001596494"/>
    </source>
</evidence>
<feature type="transmembrane region" description="Helical" evidence="1">
    <location>
        <begin position="37"/>
        <end position="59"/>
    </location>
</feature>
<reference evidence="3" key="1">
    <citation type="journal article" date="2019" name="Int. J. Syst. Evol. Microbiol.">
        <title>The Global Catalogue of Microorganisms (GCM) 10K type strain sequencing project: providing services to taxonomists for standard genome sequencing and annotation.</title>
        <authorList>
            <consortium name="The Broad Institute Genomics Platform"/>
            <consortium name="The Broad Institute Genome Sequencing Center for Infectious Disease"/>
            <person name="Wu L."/>
            <person name="Ma J."/>
        </authorList>
    </citation>
    <scope>NUCLEOTIDE SEQUENCE [LARGE SCALE GENOMIC DNA]</scope>
    <source>
        <strain evidence="3">CCUG 73951</strain>
    </source>
</reference>
<dbReference type="Proteomes" id="UP001596494">
    <property type="component" value="Unassembled WGS sequence"/>
</dbReference>
<name>A0ABW2K7N0_9BACI</name>
<evidence type="ECO:0000313" key="2">
    <source>
        <dbReference type="EMBL" id="MFC7322796.1"/>
    </source>
</evidence>
<gene>
    <name evidence="2" type="primary">eutH</name>
    <name evidence="2" type="ORF">ACFQMN_18175</name>
</gene>
<dbReference type="PANTHER" id="PTHR40089:SF1">
    <property type="entry name" value="ETHANOLAMINE PERMEASE EUTH-RELATED"/>
    <property type="match status" value="1"/>
</dbReference>
<comment type="caution">
    <text evidence="2">The sequence shown here is derived from an EMBL/GenBank/DDBJ whole genome shotgun (WGS) entry which is preliminary data.</text>
</comment>
<feature type="transmembrane region" description="Helical" evidence="1">
    <location>
        <begin position="308"/>
        <end position="328"/>
    </location>
</feature>
<feature type="transmembrane region" description="Helical" evidence="1">
    <location>
        <begin position="108"/>
        <end position="132"/>
    </location>
</feature>
<feature type="transmembrane region" description="Helical" evidence="1">
    <location>
        <begin position="239"/>
        <end position="257"/>
    </location>
</feature>
<keyword evidence="1" id="KW-0812">Transmembrane</keyword>
<dbReference type="PANTHER" id="PTHR40089">
    <property type="entry name" value="ETHANOLAMINE UTILIZATION PROTEIN EUTH"/>
    <property type="match status" value="1"/>
</dbReference>
<evidence type="ECO:0000256" key="1">
    <source>
        <dbReference type="SAM" id="Phobius"/>
    </source>
</evidence>
<feature type="transmembrane region" description="Helical" evidence="1">
    <location>
        <begin position="207"/>
        <end position="227"/>
    </location>
</feature>
<feature type="transmembrane region" description="Helical" evidence="1">
    <location>
        <begin position="6"/>
        <end position="25"/>
    </location>
</feature>